<dbReference type="InterPro" id="IPR014710">
    <property type="entry name" value="RmlC-like_jellyroll"/>
</dbReference>
<dbReference type="RefSeq" id="WP_035131923.1">
    <property type="nucleotide sequence ID" value="NZ_JRLV01000005.1"/>
</dbReference>
<dbReference type="AlphaFoldDB" id="A0A0A2LTD0"/>
<dbReference type="SMART" id="SM00100">
    <property type="entry name" value="cNMP"/>
    <property type="match status" value="1"/>
</dbReference>
<evidence type="ECO:0000313" key="2">
    <source>
        <dbReference type="EMBL" id="KGO82523.1"/>
    </source>
</evidence>
<sequence length="193" mass="22544">MDSLKKIQQTVFSLHRLPDAEWDMFVQILTYKTFRKGDALIKEGEYEHYIYFLESGATRNYFLKEGKEFTVAFHFSGEFVTAFYSLITGTPSVVTIEFLEDAKVIAIPYRDLEVFYQNSYHGATVGRKMAEMQYAHRLKKEMELLSLTAEERYVRLLERNPELVAAISVKHLSSYLGIQPESLSRIRKQYARN</sequence>
<evidence type="ECO:0000259" key="1">
    <source>
        <dbReference type="PROSITE" id="PS50042"/>
    </source>
</evidence>
<dbReference type="EMBL" id="JRLV01000005">
    <property type="protein sequence ID" value="KGO82523.1"/>
    <property type="molecule type" value="Genomic_DNA"/>
</dbReference>
<dbReference type="SUPFAM" id="SSF51206">
    <property type="entry name" value="cAMP-binding domain-like"/>
    <property type="match status" value="1"/>
</dbReference>
<dbReference type="CDD" id="cd00038">
    <property type="entry name" value="CAP_ED"/>
    <property type="match status" value="1"/>
</dbReference>
<reference evidence="2 3" key="1">
    <citation type="submission" date="2013-09" db="EMBL/GenBank/DDBJ databases">
        <authorList>
            <person name="Zeng Z."/>
            <person name="Chen C."/>
        </authorList>
    </citation>
    <scope>NUCLEOTIDE SEQUENCE [LARGE SCALE GENOMIC DNA]</scope>
    <source>
        <strain evidence="2 3">F44-8</strain>
    </source>
</reference>
<keyword evidence="3" id="KW-1185">Reference proteome</keyword>
<dbReference type="Gene3D" id="2.60.120.10">
    <property type="entry name" value="Jelly Rolls"/>
    <property type="match status" value="1"/>
</dbReference>
<dbReference type="eggNOG" id="COG0664">
    <property type="taxonomic scope" value="Bacteria"/>
</dbReference>
<organism evidence="2 3">
    <name type="scientific">Flavobacterium beibuense F44-8</name>
    <dbReference type="NCBI Taxonomy" id="1406840"/>
    <lineage>
        <taxon>Bacteria</taxon>
        <taxon>Pseudomonadati</taxon>
        <taxon>Bacteroidota</taxon>
        <taxon>Flavobacteriia</taxon>
        <taxon>Flavobacteriales</taxon>
        <taxon>Flavobacteriaceae</taxon>
        <taxon>Flavobacterium</taxon>
    </lineage>
</organism>
<dbReference type="InterPro" id="IPR018490">
    <property type="entry name" value="cNMP-bd_dom_sf"/>
</dbReference>
<comment type="caution">
    <text evidence="2">The sequence shown here is derived from an EMBL/GenBank/DDBJ whole genome shotgun (WGS) entry which is preliminary data.</text>
</comment>
<dbReference type="PROSITE" id="PS50042">
    <property type="entry name" value="CNMP_BINDING_3"/>
    <property type="match status" value="1"/>
</dbReference>
<dbReference type="Pfam" id="PF00027">
    <property type="entry name" value="cNMP_binding"/>
    <property type="match status" value="1"/>
</dbReference>
<name>A0A0A2LTD0_9FLAO</name>
<feature type="domain" description="Cyclic nucleotide-binding" evidence="1">
    <location>
        <begin position="13"/>
        <end position="113"/>
    </location>
</feature>
<dbReference type="STRING" id="1406840.Q763_05325"/>
<proteinExistence type="predicted"/>
<evidence type="ECO:0000313" key="3">
    <source>
        <dbReference type="Proteomes" id="UP000030129"/>
    </source>
</evidence>
<gene>
    <name evidence="2" type="ORF">Q763_05325</name>
</gene>
<accession>A0A0A2LTD0</accession>
<dbReference type="InterPro" id="IPR000595">
    <property type="entry name" value="cNMP-bd_dom"/>
</dbReference>
<protein>
    <recommendedName>
        <fullName evidence="1">Cyclic nucleotide-binding domain-containing protein</fullName>
    </recommendedName>
</protein>
<dbReference type="Proteomes" id="UP000030129">
    <property type="component" value="Unassembled WGS sequence"/>
</dbReference>